<organism evidence="1 2">
    <name type="scientific">Austropuccinia psidii MF-1</name>
    <dbReference type="NCBI Taxonomy" id="1389203"/>
    <lineage>
        <taxon>Eukaryota</taxon>
        <taxon>Fungi</taxon>
        <taxon>Dikarya</taxon>
        <taxon>Basidiomycota</taxon>
        <taxon>Pucciniomycotina</taxon>
        <taxon>Pucciniomycetes</taxon>
        <taxon>Pucciniales</taxon>
        <taxon>Sphaerophragmiaceae</taxon>
        <taxon>Austropuccinia</taxon>
    </lineage>
</organism>
<evidence type="ECO:0000313" key="1">
    <source>
        <dbReference type="EMBL" id="MBW0461684.1"/>
    </source>
</evidence>
<name>A0A9Q3BAG0_9BASI</name>
<evidence type="ECO:0000313" key="2">
    <source>
        <dbReference type="Proteomes" id="UP000765509"/>
    </source>
</evidence>
<gene>
    <name evidence="1" type="ORF">O181_001399</name>
</gene>
<reference evidence="1" key="1">
    <citation type="submission" date="2021-03" db="EMBL/GenBank/DDBJ databases">
        <title>Draft genome sequence of rust myrtle Austropuccinia psidii MF-1, a brazilian biotype.</title>
        <authorList>
            <person name="Quecine M.C."/>
            <person name="Pachon D.M.R."/>
            <person name="Bonatelli M.L."/>
            <person name="Correr F.H."/>
            <person name="Franceschini L.M."/>
            <person name="Leite T.F."/>
            <person name="Margarido G.R.A."/>
            <person name="Almeida C.A."/>
            <person name="Ferrarezi J.A."/>
            <person name="Labate C.A."/>
        </authorList>
    </citation>
    <scope>NUCLEOTIDE SEQUENCE</scope>
    <source>
        <strain evidence="1">MF-1</strain>
    </source>
</reference>
<protein>
    <submittedName>
        <fullName evidence="1">Uncharacterized protein</fullName>
    </submittedName>
</protein>
<dbReference type="EMBL" id="AVOT02000202">
    <property type="protein sequence ID" value="MBW0461684.1"/>
    <property type="molecule type" value="Genomic_DNA"/>
</dbReference>
<proteinExistence type="predicted"/>
<accession>A0A9Q3BAG0</accession>
<dbReference type="AlphaFoldDB" id="A0A9Q3BAG0"/>
<dbReference type="Proteomes" id="UP000765509">
    <property type="component" value="Unassembled WGS sequence"/>
</dbReference>
<comment type="caution">
    <text evidence="1">The sequence shown here is derived from an EMBL/GenBank/DDBJ whole genome shotgun (WGS) entry which is preliminary data.</text>
</comment>
<sequence length="123" mass="14431">MEQLKLLEINKNDEIWFKELEEKIKTCKEKSSQAAELIKLEVEECCFKIEGQRTSLAYSEKEVNLKLRELEMKEKDYAIQEKKLAHNIETSQNASHLEELKQLVPKGSSADEMEKILELVFEK</sequence>
<keyword evidence="2" id="KW-1185">Reference proteome</keyword>